<accession>A0A919U1C8</accession>
<organism evidence="2 3">
    <name type="scientific">Cellulomonas chitinilytica</name>
    <dbReference type="NCBI Taxonomy" id="398759"/>
    <lineage>
        <taxon>Bacteria</taxon>
        <taxon>Bacillati</taxon>
        <taxon>Actinomycetota</taxon>
        <taxon>Actinomycetes</taxon>
        <taxon>Micrococcales</taxon>
        <taxon>Cellulomonadaceae</taxon>
        <taxon>Cellulomonas</taxon>
    </lineage>
</organism>
<dbReference type="InterPro" id="IPR024975">
    <property type="entry name" value="NOV_C"/>
</dbReference>
<sequence length="334" mass="37462">MAINEWWASDASQRFWMEITDREDLGADLFAPVTDGSGRPYWGYELVTYVQPGDIVLHWHKTLAGEPGIVGWSHATGAYEETDISWQAHGSVGRTRGTLVPRPAWRMPLLSYTPLASPVLITQVRALEPQLRAAQRDLKARYPDGRLYSPFQFSDKRELRAQQTYFVKMPREMAVLLSLDEVGASARVAAPPAKARATKRVGSGYIADSAVRAAIEWRAVNLATEAYRAAGYRVEYTGASESFDLVATKAGAERHVEVKGSSGAALHVELTIGEVRNSRDWTATDLYVVDGIRWWRESDGAVRADGGDVRWWMDWTAEEGRLDAIRYRYRLPEI</sequence>
<evidence type="ECO:0000313" key="2">
    <source>
        <dbReference type="EMBL" id="GIG21261.1"/>
    </source>
</evidence>
<dbReference type="Pfam" id="PF13020">
    <property type="entry name" value="NOV_C"/>
    <property type="match status" value="1"/>
</dbReference>
<evidence type="ECO:0000313" key="3">
    <source>
        <dbReference type="Proteomes" id="UP000632740"/>
    </source>
</evidence>
<name>A0A919U1C8_9CELL</name>
<feature type="domain" description="Protein NO VEIN C-terminal" evidence="1">
    <location>
        <begin position="216"/>
        <end position="279"/>
    </location>
</feature>
<dbReference type="Proteomes" id="UP000632740">
    <property type="component" value="Unassembled WGS sequence"/>
</dbReference>
<proteinExistence type="predicted"/>
<keyword evidence="3" id="KW-1185">Reference proteome</keyword>
<gene>
    <name evidence="2" type="ORF">Cch01nite_19850</name>
</gene>
<comment type="caution">
    <text evidence="2">The sequence shown here is derived from an EMBL/GenBank/DDBJ whole genome shotgun (WGS) entry which is preliminary data.</text>
</comment>
<reference evidence="2" key="1">
    <citation type="submission" date="2021-01" db="EMBL/GenBank/DDBJ databases">
        <title>Whole genome shotgun sequence of Cellulomonas chitinilytica NBRC 110799.</title>
        <authorList>
            <person name="Komaki H."/>
            <person name="Tamura T."/>
        </authorList>
    </citation>
    <scope>NUCLEOTIDE SEQUENCE</scope>
    <source>
        <strain evidence="2">NBRC 110799</strain>
    </source>
</reference>
<dbReference type="EMBL" id="BONK01000006">
    <property type="protein sequence ID" value="GIG21261.1"/>
    <property type="molecule type" value="Genomic_DNA"/>
</dbReference>
<dbReference type="RefSeq" id="WP_203752479.1">
    <property type="nucleotide sequence ID" value="NZ_BONK01000006.1"/>
</dbReference>
<dbReference type="AlphaFoldDB" id="A0A919U1C8"/>
<protein>
    <recommendedName>
        <fullName evidence="1">Protein NO VEIN C-terminal domain-containing protein</fullName>
    </recommendedName>
</protein>
<evidence type="ECO:0000259" key="1">
    <source>
        <dbReference type="Pfam" id="PF13020"/>
    </source>
</evidence>